<feature type="binding site" evidence="13">
    <location>
        <position position="315"/>
    </location>
    <ligand>
        <name>ATP</name>
        <dbReference type="ChEBI" id="CHEBI:30616"/>
    </ligand>
</feature>
<dbReference type="RefSeq" id="WP_134213509.1">
    <property type="nucleotide sequence ID" value="NZ_QFFZ01000014.1"/>
</dbReference>
<feature type="binding site" evidence="14">
    <location>
        <position position="195"/>
    </location>
    <ligand>
        <name>Mg(2+)</name>
        <dbReference type="ChEBI" id="CHEBI:18420"/>
        <label>1</label>
    </ligand>
</feature>
<feature type="binding site" evidence="14">
    <location>
        <position position="188"/>
    </location>
    <ligand>
        <name>Mg(2+)</name>
        <dbReference type="ChEBI" id="CHEBI:18420"/>
        <label>1</label>
    </ligand>
</feature>
<evidence type="ECO:0000256" key="15">
    <source>
        <dbReference type="PROSITE-ProRule" id="PRU01330"/>
    </source>
</evidence>
<organism evidence="19 20">
    <name type="scientific">Pelotomaculum propionicicum</name>
    <dbReference type="NCBI Taxonomy" id="258475"/>
    <lineage>
        <taxon>Bacteria</taxon>
        <taxon>Bacillati</taxon>
        <taxon>Bacillota</taxon>
        <taxon>Clostridia</taxon>
        <taxon>Eubacteriales</taxon>
        <taxon>Desulfotomaculaceae</taxon>
        <taxon>Pelotomaculum</taxon>
    </lineage>
</organism>
<dbReference type="InterPro" id="IPR014746">
    <property type="entry name" value="Gln_synth/guanido_kin_cat_dom"/>
</dbReference>
<gene>
    <name evidence="19" type="primary">glnA_2</name>
    <name evidence="19" type="ORF">Pmgp_01646</name>
</gene>
<feature type="binding site" evidence="14">
    <location>
        <position position="133"/>
    </location>
    <ligand>
        <name>Mg(2+)</name>
        <dbReference type="ChEBI" id="CHEBI:18420"/>
        <label>1</label>
    </ligand>
</feature>
<dbReference type="InterPro" id="IPR004809">
    <property type="entry name" value="Gln_synth_I"/>
</dbReference>
<dbReference type="PROSITE" id="PS51987">
    <property type="entry name" value="GS_CATALYTIC"/>
    <property type="match status" value="1"/>
</dbReference>
<dbReference type="Proteomes" id="UP000297597">
    <property type="component" value="Unassembled WGS sequence"/>
</dbReference>
<dbReference type="SUPFAM" id="SSF55931">
    <property type="entry name" value="Glutamine synthetase/guanido kinase"/>
    <property type="match status" value="1"/>
</dbReference>
<protein>
    <recommendedName>
        <fullName evidence="4">Glutamine synthetase</fullName>
        <ecNumber evidence="3">6.3.1.2</ecNumber>
    </recommendedName>
    <alternativeName>
        <fullName evidence="11">Glutamate--ammonia ligase</fullName>
    </alternativeName>
    <alternativeName>
        <fullName evidence="10">Glutamine synthetase I alpha</fullName>
    </alternativeName>
</protein>
<dbReference type="GO" id="GO:0004356">
    <property type="term" value="F:glutamine synthetase activity"/>
    <property type="evidence" value="ECO:0007669"/>
    <property type="project" value="UniProtKB-EC"/>
</dbReference>
<keyword evidence="20" id="KW-1185">Reference proteome</keyword>
<dbReference type="PROSITE" id="PS51986">
    <property type="entry name" value="GS_BETA_GRASP"/>
    <property type="match status" value="1"/>
</dbReference>
<evidence type="ECO:0000256" key="16">
    <source>
        <dbReference type="RuleBase" id="RU000384"/>
    </source>
</evidence>
<dbReference type="GO" id="GO:0005524">
    <property type="term" value="F:ATP binding"/>
    <property type="evidence" value="ECO:0007669"/>
    <property type="project" value="UniProtKB-KW"/>
</dbReference>
<dbReference type="EMBL" id="QFFZ01000014">
    <property type="protein sequence ID" value="TEB11458.1"/>
    <property type="molecule type" value="Genomic_DNA"/>
</dbReference>
<dbReference type="Pfam" id="PF03951">
    <property type="entry name" value="Gln-synt_N"/>
    <property type="match status" value="1"/>
</dbReference>
<feature type="domain" description="GS beta-grasp" evidence="17">
    <location>
        <begin position="16"/>
        <end position="101"/>
    </location>
</feature>
<evidence type="ECO:0000256" key="5">
    <source>
        <dbReference type="ARBA" id="ARBA00022490"/>
    </source>
</evidence>
<evidence type="ECO:0000259" key="18">
    <source>
        <dbReference type="PROSITE" id="PS51987"/>
    </source>
</evidence>
<dbReference type="EC" id="6.3.1.2" evidence="3"/>
<evidence type="ECO:0000256" key="7">
    <source>
        <dbReference type="ARBA" id="ARBA00022723"/>
    </source>
</evidence>
<comment type="cofactor">
    <cofactor evidence="14">
        <name>Mg(2+)</name>
        <dbReference type="ChEBI" id="CHEBI:18420"/>
    </cofactor>
    <text evidence="14">Binds 2 Mg(2+) ions per subunit.</text>
</comment>
<dbReference type="SMART" id="SM01230">
    <property type="entry name" value="Gln-synt_C"/>
    <property type="match status" value="1"/>
</dbReference>
<dbReference type="Pfam" id="PF00120">
    <property type="entry name" value="Gln-synt_C"/>
    <property type="match status" value="1"/>
</dbReference>
<accession>A0A4Y7RR34</accession>
<evidence type="ECO:0000259" key="17">
    <source>
        <dbReference type="PROSITE" id="PS51986"/>
    </source>
</evidence>
<dbReference type="SUPFAM" id="SSF54368">
    <property type="entry name" value="Glutamine synthetase, N-terminal domain"/>
    <property type="match status" value="1"/>
</dbReference>
<evidence type="ECO:0000256" key="6">
    <source>
        <dbReference type="ARBA" id="ARBA00022598"/>
    </source>
</evidence>
<evidence type="ECO:0000256" key="13">
    <source>
        <dbReference type="PIRSR" id="PIRSR604809-2"/>
    </source>
</evidence>
<evidence type="ECO:0000256" key="8">
    <source>
        <dbReference type="ARBA" id="ARBA00022741"/>
    </source>
</evidence>
<sequence length="442" mass="49435">MNTFTREEVLEKAKEYNVKFIRLQFTDVFGVFKNIAVTVEELVRALDGQIMFDSSVIEGFVRNRESDIYLRPDPSTFEIFPWRPRDGSVARLICDVYAPDGSPYCGCARSALKRIAGNASKLGFNLQVGAQIEFFLFNMDAKGKPTTITHDQAGYCDLSPVDLGENARRDMVLTLEEMGFEISSSHHEKAPGQHEIFIKEDSALAISDKIATFKFVVRTIAQRHGLHASFMPKPISKLSGSGMHLNQSLWSDGRNVFDDPAGQLGLSEIAYNYIGGILRHARSITAVANPLVNSYKRLLANNLCPVLISWSESNRSTMIRVPAERGDGARIILRSPDPTCNPYLVLAASLGAGLRGINEKIVPPPPRPEDSPEPADLVELVKKEGLPRSLGESLQALARDEFIQKTLGKNISIRFMESKELEWERFQAEVHKWELDEYLINH</sequence>
<evidence type="ECO:0000256" key="4">
    <source>
        <dbReference type="ARBA" id="ARBA00021364"/>
    </source>
</evidence>
<keyword evidence="7 14" id="KW-0479">Metal-binding</keyword>
<dbReference type="GO" id="GO:0006542">
    <property type="term" value="P:glutamine biosynthetic process"/>
    <property type="evidence" value="ECO:0007669"/>
    <property type="project" value="InterPro"/>
</dbReference>
<keyword evidence="5" id="KW-0963">Cytoplasm</keyword>
<dbReference type="PANTHER" id="PTHR43785:SF12">
    <property type="entry name" value="TYPE-1 GLUTAMINE SYNTHETASE 2"/>
    <property type="match status" value="1"/>
</dbReference>
<evidence type="ECO:0000256" key="12">
    <source>
        <dbReference type="PIRSR" id="PIRSR604809-1"/>
    </source>
</evidence>
<dbReference type="InterPro" id="IPR008146">
    <property type="entry name" value="Gln_synth_cat_dom"/>
</dbReference>
<dbReference type="GO" id="GO:0005737">
    <property type="term" value="C:cytoplasm"/>
    <property type="evidence" value="ECO:0007669"/>
    <property type="project" value="UniProtKB-SubCell"/>
</dbReference>
<evidence type="ECO:0000256" key="10">
    <source>
        <dbReference type="ARBA" id="ARBA00030136"/>
    </source>
</evidence>
<keyword evidence="6 19" id="KW-0436">Ligase</keyword>
<dbReference type="OrthoDB" id="9807095at2"/>
<comment type="caution">
    <text evidence="19">The sequence shown here is derived from an EMBL/GenBank/DDBJ whole genome shotgun (WGS) entry which is preliminary data.</text>
</comment>
<dbReference type="Gene3D" id="3.30.590.10">
    <property type="entry name" value="Glutamine synthetase/guanido kinase, catalytic domain"/>
    <property type="match status" value="1"/>
</dbReference>
<feature type="binding site" evidence="12">
    <location>
        <position position="315"/>
    </location>
    <ligand>
        <name>L-glutamate</name>
        <dbReference type="ChEBI" id="CHEBI:29985"/>
    </ligand>
</feature>
<comment type="similarity">
    <text evidence="2 15 16">Belongs to the glutamine synthetase family.</text>
</comment>
<keyword evidence="14" id="KW-0460">Magnesium</keyword>
<dbReference type="AlphaFoldDB" id="A0A4Y7RR34"/>
<dbReference type="InterPro" id="IPR008147">
    <property type="entry name" value="Gln_synt_N"/>
</dbReference>
<feature type="domain" description="GS catalytic" evidence="18">
    <location>
        <begin position="108"/>
        <end position="442"/>
    </location>
</feature>
<evidence type="ECO:0000313" key="19">
    <source>
        <dbReference type="EMBL" id="TEB11458.1"/>
    </source>
</evidence>
<feature type="binding site" evidence="12">
    <location>
        <position position="297"/>
    </location>
    <ligand>
        <name>L-glutamate</name>
        <dbReference type="ChEBI" id="CHEBI:29985"/>
    </ligand>
</feature>
<proteinExistence type="inferred from homology"/>
<dbReference type="PANTHER" id="PTHR43785">
    <property type="entry name" value="GAMMA-GLUTAMYLPUTRESCINE SYNTHETASE"/>
    <property type="match status" value="1"/>
</dbReference>
<dbReference type="GO" id="GO:0046872">
    <property type="term" value="F:metal ion binding"/>
    <property type="evidence" value="ECO:0007669"/>
    <property type="project" value="UniProtKB-KW"/>
</dbReference>
<evidence type="ECO:0000256" key="9">
    <source>
        <dbReference type="ARBA" id="ARBA00022840"/>
    </source>
</evidence>
<evidence type="ECO:0000313" key="20">
    <source>
        <dbReference type="Proteomes" id="UP000297597"/>
    </source>
</evidence>
<name>A0A4Y7RR34_9FIRM</name>
<reference evidence="19 20" key="1">
    <citation type="journal article" date="2018" name="Environ. Microbiol.">
        <title>Novel energy conservation strategies and behaviour of Pelotomaculum schinkii driving syntrophic propionate catabolism.</title>
        <authorList>
            <person name="Hidalgo-Ahumada C.A.P."/>
            <person name="Nobu M.K."/>
            <person name="Narihiro T."/>
            <person name="Tamaki H."/>
            <person name="Liu W.T."/>
            <person name="Kamagata Y."/>
            <person name="Stams A.J.M."/>
            <person name="Imachi H."/>
            <person name="Sousa D.Z."/>
        </authorList>
    </citation>
    <scope>NUCLEOTIDE SEQUENCE [LARGE SCALE GENOMIC DNA]</scope>
    <source>
        <strain evidence="19 20">MGP</strain>
    </source>
</reference>
<evidence type="ECO:0000256" key="3">
    <source>
        <dbReference type="ARBA" id="ARBA00012937"/>
    </source>
</evidence>
<dbReference type="NCBIfam" id="TIGR00653">
    <property type="entry name" value="GlnA"/>
    <property type="match status" value="1"/>
</dbReference>
<keyword evidence="9 13" id="KW-0067">ATP-binding</keyword>
<evidence type="ECO:0000256" key="2">
    <source>
        <dbReference type="ARBA" id="ARBA00009897"/>
    </source>
</evidence>
<feature type="binding site" evidence="12">
    <location>
        <position position="334"/>
    </location>
    <ligand>
        <name>L-glutamate</name>
        <dbReference type="ChEBI" id="CHEBI:29985"/>
    </ligand>
</feature>
<evidence type="ECO:0000256" key="1">
    <source>
        <dbReference type="ARBA" id="ARBA00004496"/>
    </source>
</evidence>
<dbReference type="Gene3D" id="3.10.20.70">
    <property type="entry name" value="Glutamine synthetase, N-terminal domain"/>
    <property type="match status" value="1"/>
</dbReference>
<comment type="subcellular location">
    <subcellularLocation>
        <location evidence="1">Cytoplasm</location>
    </subcellularLocation>
</comment>
<dbReference type="InterPro" id="IPR036651">
    <property type="entry name" value="Gln_synt_N_sf"/>
</dbReference>
<evidence type="ECO:0000256" key="14">
    <source>
        <dbReference type="PIRSR" id="PIRSR604809-3"/>
    </source>
</evidence>
<feature type="binding site" evidence="14">
    <location>
        <position position="244"/>
    </location>
    <ligand>
        <name>Mg(2+)</name>
        <dbReference type="ChEBI" id="CHEBI:18420"/>
        <label>1</label>
    </ligand>
</feature>
<keyword evidence="8 13" id="KW-0547">Nucleotide-binding</keyword>
<evidence type="ECO:0000256" key="11">
    <source>
        <dbReference type="ARBA" id="ARBA00030668"/>
    </source>
</evidence>